<evidence type="ECO:0000256" key="5">
    <source>
        <dbReference type="ARBA" id="ARBA00022840"/>
    </source>
</evidence>
<feature type="transmembrane region" description="Helical" evidence="8">
    <location>
        <begin position="803"/>
        <end position="824"/>
    </location>
</feature>
<dbReference type="SUPFAM" id="SSF90123">
    <property type="entry name" value="ABC transporter transmembrane region"/>
    <property type="match status" value="2"/>
</dbReference>
<evidence type="ECO:0000256" key="2">
    <source>
        <dbReference type="ARBA" id="ARBA00022448"/>
    </source>
</evidence>
<dbReference type="Gene3D" id="3.40.50.300">
    <property type="entry name" value="P-loop containing nucleotide triphosphate hydrolases"/>
    <property type="match status" value="2"/>
</dbReference>
<dbReference type="CDD" id="cd18577">
    <property type="entry name" value="ABC_6TM_Pgp_ABCB1_D1_like"/>
    <property type="match status" value="1"/>
</dbReference>
<dbReference type="SUPFAM" id="SSF52540">
    <property type="entry name" value="P-loop containing nucleoside triphosphate hydrolases"/>
    <property type="match status" value="2"/>
</dbReference>
<dbReference type="GO" id="GO:0090374">
    <property type="term" value="P:oligopeptide export from mitochondrion"/>
    <property type="evidence" value="ECO:0007669"/>
    <property type="project" value="TreeGrafter"/>
</dbReference>
<dbReference type="InParanoid" id="G3ARK8"/>
<dbReference type="GO" id="GO:0015421">
    <property type="term" value="F:ABC-type oligopeptide transporter activity"/>
    <property type="evidence" value="ECO:0007669"/>
    <property type="project" value="TreeGrafter"/>
</dbReference>
<dbReference type="InterPro" id="IPR003593">
    <property type="entry name" value="AAA+_ATPase"/>
</dbReference>
<dbReference type="GO" id="GO:0043332">
    <property type="term" value="C:mating projection tip"/>
    <property type="evidence" value="ECO:0007669"/>
    <property type="project" value="EnsemblFungi"/>
</dbReference>
<sequence length="1223" mass="137166">MPSPNRNILMFFKKEDIPLAILGTILMCFSAVSTPLSTMIYGDTIGCLGEFYTGQLNYHEFITKVRILCGALMGIGAAKMILVWFGISVWMRFGEVQQLRARKQLFNKLLHEEIKWYDRKQNLMGNISQVNRCIEELRGGNAEVMAMLVQTFALIIALVIMSFYQSWAITLVILASAPVMAFSGWWFGRLTYKAAEVENETTAEGSKVLDWCLVSPEIVRVFNGKYVEFSKFKAIVNSSAKAYYKLANAISANTAVLKFLTLMMFVQAFWFGIYLMSKGTITINQLITCFGSCLMLGSTVSGVTELLAVLNTAHAAAGKISTFLDMKDKDKDKFDFRENLNIYPSTCNGNISFNHVYFQYPSRDELILKDITFTLEPNTMNFIIGKSGSGKSTIPLLLMNIYDVQCGSIEIDSHPIQLLDPKYITQNLTLVQQNPTIFNKSIRENIALGVSDFFHQLEHVPEHLISDAAEFSLLHDLIEDKGLDVQVSSSSLSGGQQQRIAIARAKLRDPPILILDEAFSALDFKNRNLLFDKIRQWRTGKTTIVITHEFNNIESEDYVILTEGGKVVSEGPFRVLQDEHFIQAYNFDETEVESQETLTPDYKELPKSIYYNYKTSPYILKDLENQKVKEEEKENIMGVFAILKYCSKSIETKWVIVVGIIISILNGATNPIFSSCFAQLLSSSIDASMGIGVNEELLKWSCISIGVAFFIGLSGYVSQFILAYASERWIVSLRKTLFERINGQDMSFFDSEVVKPAEITALLMNDTRDLRNLISEFLQLIVNLITMVLVGLIWAIVVGWKLSLVGIAFVPLVLILTGFYGLVLNSTENDYKSSIAKLENNLYQVVSTIKTIRIYNMLRYFSNSFDNRVHEVQNVGIGRAIKTGIGLAVNDLLASVATATVLYFGMTLAGRSEYTSNQFMQVVSLLTFTLTNASSLLSQLPEISRGQRAGTLIVKLLENSALSKVENNGILKPTVVPDNIITFDHIEFAYPFKKQRILCDFSCEIQKNELIGIVGESGAGKSTIVSLLTRLYGTHSNQVKFFDEDIASVDIDWLRYTIGLVPQFPKFFEGTIYENLTYGMSPSVQISYPLLEEVLKMVGIYDFVVTLPEGLQTQIGEGSNSLVSGGQLQRLSIARALIRRPKVLIFDECTSNLDPLNSQHIIELIKKQLAGNYTIIIITHDKEMMKITDRLIVLKGGRVCESGKYNQLLATNGELTRITRSSI</sequence>
<dbReference type="AlphaFoldDB" id="G3ARK8"/>
<dbReference type="Gene3D" id="1.20.1560.10">
    <property type="entry name" value="ABC transporter type 1, transmembrane domain"/>
    <property type="match status" value="1"/>
</dbReference>
<feature type="transmembrane region" description="Helical" evidence="8">
    <location>
        <begin position="654"/>
        <end position="673"/>
    </location>
</feature>
<dbReference type="GO" id="GO:0000770">
    <property type="term" value="P:peptide pheromone export"/>
    <property type="evidence" value="ECO:0007669"/>
    <property type="project" value="EnsemblFungi"/>
</dbReference>
<dbReference type="GO" id="GO:0016887">
    <property type="term" value="F:ATP hydrolysis activity"/>
    <property type="evidence" value="ECO:0007669"/>
    <property type="project" value="InterPro"/>
</dbReference>
<gene>
    <name evidence="11" type="ORF">SPAPADRAFT_155363</name>
</gene>
<keyword evidence="4" id="KW-0547">Nucleotide-binding</keyword>
<evidence type="ECO:0000256" key="1">
    <source>
        <dbReference type="ARBA" id="ARBA00004141"/>
    </source>
</evidence>
<dbReference type="PROSITE" id="PS50893">
    <property type="entry name" value="ABC_TRANSPORTER_2"/>
    <property type="match status" value="2"/>
</dbReference>
<dbReference type="PROSITE" id="PS50929">
    <property type="entry name" value="ABC_TM1F"/>
    <property type="match status" value="2"/>
</dbReference>
<reference evidence="11 12" key="1">
    <citation type="journal article" date="2011" name="Proc. Natl. Acad. Sci. U.S.A.">
        <title>Comparative genomics of xylose-fermenting fungi for enhanced biofuel production.</title>
        <authorList>
            <person name="Wohlbach D.J."/>
            <person name="Kuo A."/>
            <person name="Sato T.K."/>
            <person name="Potts K.M."/>
            <person name="Salamov A.A."/>
            <person name="LaButti K.M."/>
            <person name="Sun H."/>
            <person name="Clum A."/>
            <person name="Pangilinan J.L."/>
            <person name="Lindquist E.A."/>
            <person name="Lucas S."/>
            <person name="Lapidus A."/>
            <person name="Jin M."/>
            <person name="Gunawan C."/>
            <person name="Balan V."/>
            <person name="Dale B.E."/>
            <person name="Jeffries T.W."/>
            <person name="Zinkel R."/>
            <person name="Barry K.W."/>
            <person name="Grigoriev I.V."/>
            <person name="Gasch A.P."/>
        </authorList>
    </citation>
    <scope>NUCLEOTIDE SEQUENCE [LARGE SCALE GENOMIC DNA]</scope>
    <source>
        <strain evidence="12">NRRL Y-27907 / 11-Y1</strain>
    </source>
</reference>
<dbReference type="InterPro" id="IPR039421">
    <property type="entry name" value="Type_1_exporter"/>
</dbReference>
<dbReference type="PROSITE" id="PS00211">
    <property type="entry name" value="ABC_TRANSPORTER_1"/>
    <property type="match status" value="1"/>
</dbReference>
<dbReference type="KEGG" id="spaa:SPAPADRAFT_155363"/>
<feature type="transmembrane region" description="Helical" evidence="8">
    <location>
        <begin position="144"/>
        <end position="161"/>
    </location>
</feature>
<comment type="subcellular location">
    <subcellularLocation>
        <location evidence="1">Membrane</location>
        <topology evidence="1">Multi-pass membrane protein</topology>
    </subcellularLocation>
</comment>
<dbReference type="GeneID" id="18871018"/>
<dbReference type="OMA" id="TFWACLT"/>
<dbReference type="GO" id="GO:0005524">
    <property type="term" value="F:ATP binding"/>
    <property type="evidence" value="ECO:0007669"/>
    <property type="project" value="UniProtKB-KW"/>
</dbReference>
<feature type="transmembrane region" description="Helical" evidence="8">
    <location>
        <begin position="283"/>
        <end position="310"/>
    </location>
</feature>
<dbReference type="PANTHER" id="PTHR43394:SF15">
    <property type="entry name" value="ALPHA-FACTOR-TRANSPORTING ATPASE"/>
    <property type="match status" value="1"/>
</dbReference>
<evidence type="ECO:0000256" key="3">
    <source>
        <dbReference type="ARBA" id="ARBA00022692"/>
    </source>
</evidence>
<dbReference type="FunFam" id="3.40.50.300:FF:000604">
    <property type="entry name" value="ABC transporter B family member 28"/>
    <property type="match status" value="1"/>
</dbReference>
<dbReference type="SMART" id="SM00382">
    <property type="entry name" value="AAA"/>
    <property type="match status" value="2"/>
</dbReference>
<keyword evidence="7 8" id="KW-0472">Membrane</keyword>
<evidence type="ECO:0000256" key="4">
    <source>
        <dbReference type="ARBA" id="ARBA00022741"/>
    </source>
</evidence>
<dbReference type="GO" id="GO:0005794">
    <property type="term" value="C:Golgi apparatus"/>
    <property type="evidence" value="ECO:0007669"/>
    <property type="project" value="EnsemblFungi"/>
</dbReference>
<dbReference type="RefSeq" id="XP_007376539.1">
    <property type="nucleotide sequence ID" value="XM_007376477.1"/>
</dbReference>
<proteinExistence type="predicted"/>
<evidence type="ECO:0000256" key="7">
    <source>
        <dbReference type="ARBA" id="ARBA00023136"/>
    </source>
</evidence>
<dbReference type="Pfam" id="PF00005">
    <property type="entry name" value="ABC_tran"/>
    <property type="match status" value="2"/>
</dbReference>
<feature type="domain" description="ABC transporter" evidence="9">
    <location>
        <begin position="981"/>
        <end position="1221"/>
    </location>
</feature>
<dbReference type="Pfam" id="PF00664">
    <property type="entry name" value="ABC_membrane"/>
    <property type="match status" value="2"/>
</dbReference>
<feature type="domain" description="ABC transmembrane type-1" evidence="10">
    <location>
        <begin position="21"/>
        <end position="312"/>
    </location>
</feature>
<dbReference type="CDD" id="cd18578">
    <property type="entry name" value="ABC_6TM_Pgp_ABCB1_D2_like"/>
    <property type="match status" value="1"/>
</dbReference>
<dbReference type="STRING" id="619300.G3ARK8"/>
<dbReference type="HOGENOM" id="CLU_000604_17_8_1"/>
<dbReference type="GO" id="GO:0015440">
    <property type="term" value="F:ABC-type peptide transporter activity"/>
    <property type="evidence" value="ECO:0007669"/>
    <property type="project" value="EnsemblFungi"/>
</dbReference>
<keyword evidence="2" id="KW-0813">Transport</keyword>
<keyword evidence="3 8" id="KW-0812">Transmembrane</keyword>
<dbReference type="InterPro" id="IPR017871">
    <property type="entry name" value="ABC_transporter-like_CS"/>
</dbReference>
<dbReference type="GO" id="GO:0005886">
    <property type="term" value="C:plasma membrane"/>
    <property type="evidence" value="ECO:0007669"/>
    <property type="project" value="EnsemblFungi"/>
</dbReference>
<keyword evidence="6 8" id="KW-1133">Transmembrane helix</keyword>
<dbReference type="InterPro" id="IPR003439">
    <property type="entry name" value="ABC_transporter-like_ATP-bd"/>
</dbReference>
<dbReference type="CDD" id="cd03228">
    <property type="entry name" value="ABCC_MRP_Like"/>
    <property type="match status" value="1"/>
</dbReference>
<feature type="transmembrane region" description="Helical" evidence="8">
    <location>
        <begin position="703"/>
        <end position="725"/>
    </location>
</feature>
<dbReference type="eggNOG" id="KOG0055">
    <property type="taxonomic scope" value="Eukaryota"/>
</dbReference>
<protein>
    <submittedName>
        <fullName evidence="11">ATP-dependent permease</fullName>
    </submittedName>
</protein>
<evidence type="ECO:0000259" key="10">
    <source>
        <dbReference type="PROSITE" id="PS50929"/>
    </source>
</evidence>
<feature type="transmembrane region" description="Helical" evidence="8">
    <location>
        <begin position="255"/>
        <end position="277"/>
    </location>
</feature>
<feature type="transmembrane region" description="Helical" evidence="8">
    <location>
        <begin position="777"/>
        <end position="797"/>
    </location>
</feature>
<evidence type="ECO:0000259" key="9">
    <source>
        <dbReference type="PROSITE" id="PS50893"/>
    </source>
</evidence>
<dbReference type="InterPro" id="IPR036640">
    <property type="entry name" value="ABC1_TM_sf"/>
</dbReference>
<dbReference type="FunCoup" id="G3ARK8">
    <property type="interactions" value="791"/>
</dbReference>
<dbReference type="GO" id="GO:0005743">
    <property type="term" value="C:mitochondrial inner membrane"/>
    <property type="evidence" value="ECO:0007669"/>
    <property type="project" value="TreeGrafter"/>
</dbReference>
<dbReference type="InterPro" id="IPR011527">
    <property type="entry name" value="ABC1_TM_dom"/>
</dbReference>
<dbReference type="EMBL" id="GL996503">
    <property type="protein sequence ID" value="EGW31761.1"/>
    <property type="molecule type" value="Genomic_DNA"/>
</dbReference>
<dbReference type="OrthoDB" id="6500128at2759"/>
<evidence type="ECO:0000256" key="8">
    <source>
        <dbReference type="SAM" id="Phobius"/>
    </source>
</evidence>
<name>G3ARK8_SPAPN</name>
<feature type="transmembrane region" description="Helical" evidence="8">
    <location>
        <begin position="167"/>
        <end position="187"/>
    </location>
</feature>
<feature type="transmembrane region" description="Helical" evidence="8">
    <location>
        <begin position="887"/>
        <end position="906"/>
    </location>
</feature>
<feature type="transmembrane region" description="Helical" evidence="8">
    <location>
        <begin position="20"/>
        <end position="41"/>
    </location>
</feature>
<evidence type="ECO:0000256" key="6">
    <source>
        <dbReference type="ARBA" id="ARBA00022989"/>
    </source>
</evidence>
<feature type="transmembrane region" description="Helical" evidence="8">
    <location>
        <begin position="65"/>
        <end position="93"/>
    </location>
</feature>
<dbReference type="InterPro" id="IPR027417">
    <property type="entry name" value="P-loop_NTPase"/>
</dbReference>
<feature type="domain" description="ABC transporter" evidence="9">
    <location>
        <begin position="351"/>
        <end position="589"/>
    </location>
</feature>
<accession>G3ARK8</accession>
<organism evidence="12">
    <name type="scientific">Spathaspora passalidarum (strain NRRL Y-27907 / 11-Y1)</name>
    <dbReference type="NCBI Taxonomy" id="619300"/>
    <lineage>
        <taxon>Eukaryota</taxon>
        <taxon>Fungi</taxon>
        <taxon>Dikarya</taxon>
        <taxon>Ascomycota</taxon>
        <taxon>Saccharomycotina</taxon>
        <taxon>Pichiomycetes</taxon>
        <taxon>Debaryomycetaceae</taxon>
        <taxon>Spathaspora</taxon>
    </lineage>
</organism>
<dbReference type="Proteomes" id="UP000000709">
    <property type="component" value="Unassembled WGS sequence"/>
</dbReference>
<keyword evidence="12" id="KW-1185">Reference proteome</keyword>
<dbReference type="PANTHER" id="PTHR43394">
    <property type="entry name" value="ATP-DEPENDENT PERMEASE MDL1, MITOCHONDRIAL"/>
    <property type="match status" value="1"/>
</dbReference>
<keyword evidence="5" id="KW-0067">ATP-binding</keyword>
<evidence type="ECO:0000313" key="11">
    <source>
        <dbReference type="EMBL" id="EGW31761.1"/>
    </source>
</evidence>
<feature type="domain" description="ABC transmembrane type-1" evidence="10">
    <location>
        <begin position="657"/>
        <end position="945"/>
    </location>
</feature>
<evidence type="ECO:0000313" key="12">
    <source>
        <dbReference type="Proteomes" id="UP000000709"/>
    </source>
</evidence>